<name>A0A382WFC7_9ZZZZ</name>
<dbReference type="InterPro" id="IPR036766">
    <property type="entry name" value="Fe_traffick_prot_YggX_sf"/>
</dbReference>
<dbReference type="InterPro" id="IPR007457">
    <property type="entry name" value="Fe_traffick_prot_YggX"/>
</dbReference>
<gene>
    <name evidence="2" type="ORF">METZ01_LOCUS409672</name>
</gene>
<sequence>MNKELEALDRAPYPGELGGKILENVSREAWQMWLDHQTMLINENNLNLFESSSQNYLKEQMEKYFFDTDNLDSIEGYIPK</sequence>
<accession>A0A382WFC7</accession>
<dbReference type="PANTHER" id="PTHR36965:SF1">
    <property type="entry name" value="FE(2+)-TRAFFICKING PROTEIN-RELATED"/>
    <property type="match status" value="1"/>
</dbReference>
<organism evidence="2">
    <name type="scientific">marine metagenome</name>
    <dbReference type="NCBI Taxonomy" id="408172"/>
    <lineage>
        <taxon>unclassified sequences</taxon>
        <taxon>metagenomes</taxon>
        <taxon>ecological metagenomes</taxon>
    </lineage>
</organism>
<dbReference type="NCBIfam" id="NF003817">
    <property type="entry name" value="PRK05408.1"/>
    <property type="match status" value="1"/>
</dbReference>
<dbReference type="GO" id="GO:0034599">
    <property type="term" value="P:cellular response to oxidative stress"/>
    <property type="evidence" value="ECO:0007669"/>
    <property type="project" value="TreeGrafter"/>
</dbReference>
<reference evidence="2" key="1">
    <citation type="submission" date="2018-05" db="EMBL/GenBank/DDBJ databases">
        <authorList>
            <person name="Lanie J.A."/>
            <person name="Ng W.-L."/>
            <person name="Kazmierczak K.M."/>
            <person name="Andrzejewski T.M."/>
            <person name="Davidsen T.M."/>
            <person name="Wayne K.J."/>
            <person name="Tettelin H."/>
            <person name="Glass J.I."/>
            <person name="Rusch D."/>
            <person name="Podicherti R."/>
            <person name="Tsui H.-C.T."/>
            <person name="Winkler M.E."/>
        </authorList>
    </citation>
    <scope>NUCLEOTIDE SEQUENCE</scope>
</reference>
<dbReference type="SUPFAM" id="SSF111148">
    <property type="entry name" value="YggX-like"/>
    <property type="match status" value="1"/>
</dbReference>
<dbReference type="PANTHER" id="PTHR36965">
    <property type="entry name" value="FE(2+)-TRAFFICKING PROTEIN-RELATED"/>
    <property type="match status" value="1"/>
</dbReference>
<evidence type="ECO:0000313" key="2">
    <source>
        <dbReference type="EMBL" id="SVD56818.1"/>
    </source>
</evidence>
<dbReference type="Gene3D" id="1.10.3880.10">
    <property type="entry name" value="Fe(II) trafficking protein YggX"/>
    <property type="match status" value="1"/>
</dbReference>
<evidence type="ECO:0000256" key="1">
    <source>
        <dbReference type="ARBA" id="ARBA00023004"/>
    </source>
</evidence>
<dbReference type="GO" id="GO:0005506">
    <property type="term" value="F:iron ion binding"/>
    <property type="evidence" value="ECO:0007669"/>
    <property type="project" value="InterPro"/>
</dbReference>
<proteinExistence type="predicted"/>
<evidence type="ECO:0008006" key="3">
    <source>
        <dbReference type="Google" id="ProtNLM"/>
    </source>
</evidence>
<dbReference type="GO" id="GO:0005829">
    <property type="term" value="C:cytosol"/>
    <property type="evidence" value="ECO:0007669"/>
    <property type="project" value="TreeGrafter"/>
</dbReference>
<dbReference type="PIRSF" id="PIRSF029827">
    <property type="entry name" value="Fe_traffic_YggX"/>
    <property type="match status" value="1"/>
</dbReference>
<dbReference type="EMBL" id="UINC01158985">
    <property type="protein sequence ID" value="SVD56818.1"/>
    <property type="molecule type" value="Genomic_DNA"/>
</dbReference>
<keyword evidence="1" id="KW-0408">Iron</keyword>
<dbReference type="Pfam" id="PF04362">
    <property type="entry name" value="Iron_traffic"/>
    <property type="match status" value="1"/>
</dbReference>
<protein>
    <recommendedName>
        <fullName evidence="3">Fe(2+)-trafficking protein</fullName>
    </recommendedName>
</protein>
<dbReference type="AlphaFoldDB" id="A0A382WFC7"/>